<proteinExistence type="predicted"/>
<evidence type="ECO:0000256" key="1">
    <source>
        <dbReference type="SAM" id="MobiDB-lite"/>
    </source>
</evidence>
<dbReference type="EMBL" id="CP124550">
    <property type="protein sequence ID" value="WIO46145.1"/>
    <property type="molecule type" value="Genomic_DNA"/>
</dbReference>
<keyword evidence="3" id="KW-1185">Reference proteome</keyword>
<protein>
    <submittedName>
        <fullName evidence="2">Uncharacterized protein</fullName>
    </submittedName>
</protein>
<dbReference type="Proteomes" id="UP001177295">
    <property type="component" value="Chromosome"/>
</dbReference>
<feature type="region of interest" description="Disordered" evidence="1">
    <location>
        <begin position="1"/>
        <end position="37"/>
    </location>
</feature>
<reference evidence="2 3" key="1">
    <citation type="journal article" date="2023" name="Cell">
        <title>Genetic manipulation of Patescibacteria provides mechanistic insights into microbial dark matter and the epibiotic lifestyle.</title>
        <authorList>
            <person name="Wang Y."/>
            <person name="Gallagher L.A."/>
            <person name="Andrade P.A."/>
            <person name="Liu A."/>
            <person name="Humphreys I.R."/>
            <person name="Turkarslan S."/>
            <person name="Cutler K.J."/>
            <person name="Arrieta-Ortiz M.L."/>
            <person name="Li Y."/>
            <person name="Radey M.C."/>
            <person name="McLean J.S."/>
            <person name="Cong Q."/>
            <person name="Baker D."/>
            <person name="Baliga N.S."/>
            <person name="Peterson S.B."/>
            <person name="Mougous J.D."/>
        </authorList>
    </citation>
    <scope>NUCLEOTIDE SEQUENCE [LARGE SCALE GENOMIC DNA]</scope>
    <source>
        <strain evidence="2 3">ML1</strain>
    </source>
</reference>
<gene>
    <name evidence="2" type="ORF">SEML1_0526</name>
</gene>
<name>A0ABY8WWW5_9BACT</name>
<accession>A0ABY8WWW5</accession>
<evidence type="ECO:0000313" key="2">
    <source>
        <dbReference type="EMBL" id="WIO46145.1"/>
    </source>
</evidence>
<evidence type="ECO:0000313" key="3">
    <source>
        <dbReference type="Proteomes" id="UP001177295"/>
    </source>
</evidence>
<organism evidence="2 3">
    <name type="scientific">Candidatus Southlakia epibionticum</name>
    <dbReference type="NCBI Taxonomy" id="3043284"/>
    <lineage>
        <taxon>Bacteria</taxon>
        <taxon>Candidatus Saccharimonadota</taxon>
        <taxon>Candidatus Saccharimonadia</taxon>
        <taxon>Candidatus Saccharimonadales</taxon>
        <taxon>Candidatus Saccharimonadaceae</taxon>
        <taxon>Candidatus Southlakia</taxon>
    </lineage>
</organism>
<sequence>MATSNGVVGHEHRGRRHQRKRVDNPLRTPAARGGACGDGGAGVRQLLLSLTERLLRKADIRKAVKGRRSGLGGDDGDVLSGGHFDPFLRPTMGALASPTFSDSLLTHKRANSQWLFAKNFYILIESLKSYGASRRFSDFIFKYTYRLNLLEGVVYYYTITHHAVCQEF</sequence>